<evidence type="ECO:0000256" key="1">
    <source>
        <dbReference type="SAM" id="MobiDB-lite"/>
    </source>
</evidence>
<gene>
    <name evidence="2" type="ORF">C7B43_21210</name>
</gene>
<name>A0A2T2WHA2_9FIRM</name>
<evidence type="ECO:0000313" key="2">
    <source>
        <dbReference type="EMBL" id="PSR21606.1"/>
    </source>
</evidence>
<reference evidence="2 3" key="1">
    <citation type="journal article" date="2014" name="BMC Genomics">
        <title>Comparison of environmental and isolate Sulfobacillus genomes reveals diverse carbon, sulfur, nitrogen, and hydrogen metabolisms.</title>
        <authorList>
            <person name="Justice N.B."/>
            <person name="Norman A."/>
            <person name="Brown C.T."/>
            <person name="Singh A."/>
            <person name="Thomas B.C."/>
            <person name="Banfield J.F."/>
        </authorList>
    </citation>
    <scope>NUCLEOTIDE SEQUENCE [LARGE SCALE GENOMIC DNA]</scope>
    <source>
        <strain evidence="2">AMDSBA1</strain>
    </source>
</reference>
<dbReference type="AlphaFoldDB" id="A0A2T2WHA2"/>
<dbReference type="Proteomes" id="UP000242699">
    <property type="component" value="Unassembled WGS sequence"/>
</dbReference>
<comment type="caution">
    <text evidence="2">The sequence shown here is derived from an EMBL/GenBank/DDBJ whole genome shotgun (WGS) entry which is preliminary data.</text>
</comment>
<sequence>MVSRREVPVKNPAEPHKQKGEKAQFLPENGEHIVVEGFSERGCVMKLMFGCVMVLPAEEVRYPARNLEDTLKNRDQTNLV</sequence>
<evidence type="ECO:0000313" key="3">
    <source>
        <dbReference type="Proteomes" id="UP000242699"/>
    </source>
</evidence>
<accession>A0A2T2WHA2</accession>
<organism evidence="2 3">
    <name type="scientific">Sulfobacillus benefaciens</name>
    <dbReference type="NCBI Taxonomy" id="453960"/>
    <lineage>
        <taxon>Bacteria</taxon>
        <taxon>Bacillati</taxon>
        <taxon>Bacillota</taxon>
        <taxon>Clostridia</taxon>
        <taxon>Eubacteriales</taxon>
        <taxon>Clostridiales Family XVII. Incertae Sedis</taxon>
        <taxon>Sulfobacillus</taxon>
    </lineage>
</organism>
<feature type="region of interest" description="Disordered" evidence="1">
    <location>
        <begin position="1"/>
        <end position="20"/>
    </location>
</feature>
<dbReference type="EMBL" id="PXYT01000130">
    <property type="protein sequence ID" value="PSR21606.1"/>
    <property type="molecule type" value="Genomic_DNA"/>
</dbReference>
<proteinExistence type="predicted"/>
<protein>
    <submittedName>
        <fullName evidence="2">Uncharacterized protein</fullName>
    </submittedName>
</protein>